<comment type="caution">
    <text evidence="10">The sequence shown here is derived from an EMBL/GenBank/DDBJ whole genome shotgun (WGS) entry which is preliminary data.</text>
</comment>
<evidence type="ECO:0000256" key="6">
    <source>
        <dbReference type="ARBA" id="ARBA00023163"/>
    </source>
</evidence>
<dbReference type="Gene3D" id="3.30.730.10">
    <property type="entry name" value="AP2/ERF domain"/>
    <property type="match status" value="1"/>
</dbReference>
<dbReference type="CDD" id="cd00018">
    <property type="entry name" value="AP2"/>
    <property type="match status" value="1"/>
</dbReference>
<keyword evidence="2" id="KW-0936">Ethylene signaling pathway</keyword>
<comment type="subcellular location">
    <subcellularLocation>
        <location evidence="1">Nucleus</location>
    </subcellularLocation>
</comment>
<dbReference type="GO" id="GO:0006952">
    <property type="term" value="P:defense response"/>
    <property type="evidence" value="ECO:0007669"/>
    <property type="project" value="UniProtKB-KW"/>
</dbReference>
<evidence type="ECO:0000256" key="5">
    <source>
        <dbReference type="ARBA" id="ARBA00023125"/>
    </source>
</evidence>
<gene>
    <name evidence="10" type="ORF">LIER_36777</name>
</gene>
<dbReference type="InterPro" id="IPR016177">
    <property type="entry name" value="DNA-bd_dom_sf"/>
</dbReference>
<dbReference type="InterPro" id="IPR036955">
    <property type="entry name" value="AP2/ERF_dom_sf"/>
</dbReference>
<keyword evidence="6" id="KW-0804">Transcription</keyword>
<reference evidence="10 11" key="1">
    <citation type="submission" date="2024-01" db="EMBL/GenBank/DDBJ databases">
        <title>The complete chloroplast genome sequence of Lithospermum erythrorhizon: insights into the phylogenetic relationship among Boraginaceae species and the maternal lineages of purple gromwells.</title>
        <authorList>
            <person name="Okada T."/>
            <person name="Watanabe K."/>
        </authorList>
    </citation>
    <scope>NUCLEOTIDE SEQUENCE [LARGE SCALE GENOMIC DNA]</scope>
</reference>
<keyword evidence="5 10" id="KW-0238">DNA-binding</keyword>
<name>A0AAV3PAM8_LITER</name>
<feature type="compositionally biased region" description="Pro residues" evidence="8">
    <location>
        <begin position="84"/>
        <end position="96"/>
    </location>
</feature>
<evidence type="ECO:0000256" key="3">
    <source>
        <dbReference type="ARBA" id="ARBA00022821"/>
    </source>
</evidence>
<keyword evidence="7" id="KW-0539">Nucleus</keyword>
<keyword evidence="4" id="KW-0805">Transcription regulation</keyword>
<evidence type="ECO:0000313" key="11">
    <source>
        <dbReference type="Proteomes" id="UP001454036"/>
    </source>
</evidence>
<dbReference type="PANTHER" id="PTHR31677:SF157">
    <property type="entry name" value="AP2_ERF DOMAIN-CONTAINING PROTEIN"/>
    <property type="match status" value="1"/>
</dbReference>
<feature type="compositionally biased region" description="Polar residues" evidence="8">
    <location>
        <begin position="1"/>
        <end position="12"/>
    </location>
</feature>
<dbReference type="GO" id="GO:0005634">
    <property type="term" value="C:nucleus"/>
    <property type="evidence" value="ECO:0007669"/>
    <property type="project" value="UniProtKB-SubCell"/>
</dbReference>
<dbReference type="PRINTS" id="PR00367">
    <property type="entry name" value="ETHRSPELEMNT"/>
</dbReference>
<dbReference type="PANTHER" id="PTHR31677">
    <property type="entry name" value="AP2 DOMAIN CLASS TRANSCRIPTION FACTOR"/>
    <property type="match status" value="1"/>
</dbReference>
<evidence type="ECO:0000313" key="10">
    <source>
        <dbReference type="EMBL" id="GAA0148709.1"/>
    </source>
</evidence>
<evidence type="ECO:0000256" key="1">
    <source>
        <dbReference type="ARBA" id="ARBA00004123"/>
    </source>
</evidence>
<feature type="region of interest" description="Disordered" evidence="8">
    <location>
        <begin position="1"/>
        <end position="38"/>
    </location>
</feature>
<keyword evidence="11" id="KW-1185">Reference proteome</keyword>
<dbReference type="GO" id="GO:0003700">
    <property type="term" value="F:DNA-binding transcription factor activity"/>
    <property type="evidence" value="ECO:0007669"/>
    <property type="project" value="InterPro"/>
</dbReference>
<organism evidence="10 11">
    <name type="scientific">Lithospermum erythrorhizon</name>
    <name type="common">Purple gromwell</name>
    <name type="synonym">Lithospermum officinale var. erythrorhizon</name>
    <dbReference type="NCBI Taxonomy" id="34254"/>
    <lineage>
        <taxon>Eukaryota</taxon>
        <taxon>Viridiplantae</taxon>
        <taxon>Streptophyta</taxon>
        <taxon>Embryophyta</taxon>
        <taxon>Tracheophyta</taxon>
        <taxon>Spermatophyta</taxon>
        <taxon>Magnoliopsida</taxon>
        <taxon>eudicotyledons</taxon>
        <taxon>Gunneridae</taxon>
        <taxon>Pentapetalae</taxon>
        <taxon>asterids</taxon>
        <taxon>lamiids</taxon>
        <taxon>Boraginales</taxon>
        <taxon>Boraginaceae</taxon>
        <taxon>Boraginoideae</taxon>
        <taxon>Lithospermeae</taxon>
        <taxon>Lithospermum</taxon>
    </lineage>
</organism>
<dbReference type="Proteomes" id="UP001454036">
    <property type="component" value="Unassembled WGS sequence"/>
</dbReference>
<dbReference type="EMBL" id="BAABME010017090">
    <property type="protein sequence ID" value="GAA0148709.1"/>
    <property type="molecule type" value="Genomic_DNA"/>
</dbReference>
<protein>
    <submittedName>
        <fullName evidence="10">DNA-binding transcription factor</fullName>
    </submittedName>
</protein>
<evidence type="ECO:0000256" key="4">
    <source>
        <dbReference type="ARBA" id="ARBA00023015"/>
    </source>
</evidence>
<feature type="domain" description="AP2/ERF" evidence="9">
    <location>
        <begin position="26"/>
        <end position="83"/>
    </location>
</feature>
<dbReference type="AlphaFoldDB" id="A0AAV3PAM8"/>
<evidence type="ECO:0000259" key="9">
    <source>
        <dbReference type="PROSITE" id="PS51032"/>
    </source>
</evidence>
<feature type="region of interest" description="Disordered" evidence="8">
    <location>
        <begin position="75"/>
        <end position="102"/>
    </location>
</feature>
<dbReference type="GO" id="GO:0003677">
    <property type="term" value="F:DNA binding"/>
    <property type="evidence" value="ECO:0007669"/>
    <property type="project" value="UniProtKB-KW"/>
</dbReference>
<dbReference type="PROSITE" id="PS51032">
    <property type="entry name" value="AP2_ERF"/>
    <property type="match status" value="1"/>
</dbReference>
<keyword evidence="3" id="KW-0611">Plant defense</keyword>
<dbReference type="Pfam" id="PF00847">
    <property type="entry name" value="AP2"/>
    <property type="match status" value="1"/>
</dbReference>
<dbReference type="SMART" id="SM00380">
    <property type="entry name" value="AP2"/>
    <property type="match status" value="1"/>
</dbReference>
<evidence type="ECO:0000256" key="7">
    <source>
        <dbReference type="ARBA" id="ARBA00023242"/>
    </source>
</evidence>
<dbReference type="InterPro" id="IPR001471">
    <property type="entry name" value="AP2/ERF_dom"/>
</dbReference>
<sequence>MTKNPSTITSHGGATFPPPTKPTPSQFRGVRKRPWGKYAAEIRDPSKKSRLWLGTFNTAFEAALAYDNAARSLRGSKARTNFPTPTPPPPPPPQPLSPYAMEQNGGYSFTPAWYSSEVSGVEHNEYQFEVVGVHRNHPKPPFSFDLNLPAPLV</sequence>
<proteinExistence type="predicted"/>
<evidence type="ECO:0000256" key="2">
    <source>
        <dbReference type="ARBA" id="ARBA00022745"/>
    </source>
</evidence>
<dbReference type="FunFam" id="3.30.730.10:FF:000001">
    <property type="entry name" value="Ethylene-responsive transcription factor 2"/>
    <property type="match status" value="1"/>
</dbReference>
<accession>A0AAV3PAM8</accession>
<evidence type="ECO:0000256" key="8">
    <source>
        <dbReference type="SAM" id="MobiDB-lite"/>
    </source>
</evidence>
<dbReference type="SUPFAM" id="SSF54171">
    <property type="entry name" value="DNA-binding domain"/>
    <property type="match status" value="1"/>
</dbReference>
<dbReference type="GO" id="GO:0009873">
    <property type="term" value="P:ethylene-activated signaling pathway"/>
    <property type="evidence" value="ECO:0007669"/>
    <property type="project" value="UniProtKB-KW"/>
</dbReference>